<dbReference type="InterPro" id="IPR012319">
    <property type="entry name" value="FPG_cat"/>
</dbReference>
<keyword evidence="5 15" id="KW-0227">DNA damage</keyword>
<feature type="binding site" evidence="15">
    <location>
        <position position="96"/>
    </location>
    <ligand>
        <name>DNA</name>
        <dbReference type="ChEBI" id="CHEBI:16991"/>
    </ligand>
</feature>
<dbReference type="SUPFAM" id="SSF46946">
    <property type="entry name" value="S13-like H2TH domain"/>
    <property type="match status" value="1"/>
</dbReference>
<dbReference type="PROSITE" id="PS51066">
    <property type="entry name" value="ZF_FPG_2"/>
    <property type="match status" value="1"/>
</dbReference>
<dbReference type="SMART" id="SM00898">
    <property type="entry name" value="Fapy_DNA_glyco"/>
    <property type="match status" value="1"/>
</dbReference>
<evidence type="ECO:0000256" key="3">
    <source>
        <dbReference type="ARBA" id="ARBA00011245"/>
    </source>
</evidence>
<comment type="caution">
    <text evidence="18">The sequence shown here is derived from an EMBL/GenBank/DDBJ whole genome shotgun (WGS) entry which is preliminary data.</text>
</comment>
<comment type="function">
    <text evidence="15">Involved in base excision repair of DNA damaged by oxidation or by mutagenic agents. Acts as DNA glycosylase that recognizes and removes damaged bases. Has a preference for oxidized purines, such as 7,8-dihydro-8-oxoguanine (8-oxoG). Has AP (apurinic/apyrimidinic) lyase activity and introduces nicks in the DNA strand. Cleaves the DNA backbone by beta-delta elimination to generate a single-strand break at the site of the removed base with both 3'- and 5'-phosphates.</text>
</comment>
<dbReference type="SUPFAM" id="SSF81624">
    <property type="entry name" value="N-terminal domain of MutM-like DNA repair proteins"/>
    <property type="match status" value="1"/>
</dbReference>
<dbReference type="InterPro" id="IPR010663">
    <property type="entry name" value="Znf_FPG/IleRS"/>
</dbReference>
<dbReference type="GO" id="GO:0006284">
    <property type="term" value="P:base-excision repair"/>
    <property type="evidence" value="ECO:0007669"/>
    <property type="project" value="InterPro"/>
</dbReference>
<sequence length="278" mass="32280">MPELPEVEVNRKGLDKLVKGKKIKNINVFWKRIVVQFEENPNVLLPLIDETILSVDRRGKYLLFRFPDGYLVSHLRMEGKYFYFPKEEVPLTKDKHTHVIIEFHDKSQLHYNDVRKFGRMEYVPKYLIEAFFAERKIGPEPTEAEFHLEDLKDQLEKSKQPIKSALLSQKIVTGLGNIYVDEVLFEAQIHPQTAGFQLSDKQINTLYHAIINIMSKAVELGGSTIRSYRNTVGEAGRYQNELKVYGKTGEPCVRCQTPIEKIRVVQRGTHFCTVCQRL</sequence>
<dbReference type="EC" id="3.2.2.23" evidence="15"/>
<dbReference type="Gene3D" id="1.10.8.50">
    <property type="match status" value="1"/>
</dbReference>
<dbReference type="PROSITE" id="PS51068">
    <property type="entry name" value="FPG_CAT"/>
    <property type="match status" value="1"/>
</dbReference>
<gene>
    <name evidence="15 18" type="primary">mutM</name>
    <name evidence="15" type="synonym">fpg</name>
    <name evidence="18" type="ORF">FEZ33_06870</name>
</gene>
<evidence type="ECO:0000256" key="7">
    <source>
        <dbReference type="ARBA" id="ARBA00022801"/>
    </source>
</evidence>
<comment type="cofactor">
    <cofactor evidence="15">
        <name>Zn(2+)</name>
        <dbReference type="ChEBI" id="CHEBI:29105"/>
    </cofactor>
    <text evidence="15">Binds 1 zinc ion per subunit.</text>
</comment>
<dbReference type="GO" id="GO:0140078">
    <property type="term" value="F:class I DNA-(apurinic or apyrimidinic site) endonuclease activity"/>
    <property type="evidence" value="ECO:0007669"/>
    <property type="project" value="UniProtKB-EC"/>
</dbReference>
<dbReference type="Gene3D" id="3.20.190.10">
    <property type="entry name" value="MutM-like, N-terminal"/>
    <property type="match status" value="1"/>
</dbReference>
<evidence type="ECO:0000313" key="18">
    <source>
        <dbReference type="EMBL" id="TLQ41024.1"/>
    </source>
</evidence>
<dbReference type="FunFam" id="1.10.8.50:FF:000003">
    <property type="entry name" value="Formamidopyrimidine-DNA glycosylase"/>
    <property type="match status" value="1"/>
</dbReference>
<name>A0A5R9DWU6_9LACT</name>
<dbReference type="NCBIfam" id="TIGR00577">
    <property type="entry name" value="fpg"/>
    <property type="match status" value="1"/>
</dbReference>
<accession>A0A5R9DWU6</accession>
<feature type="active site" description="Proton donor; for delta-elimination activity" evidence="15">
    <location>
        <position position="267"/>
    </location>
</feature>
<dbReference type="AlphaFoldDB" id="A0A5R9DWU6"/>
<dbReference type="Pfam" id="PF01149">
    <property type="entry name" value="Fapy_DNA_glyco"/>
    <property type="match status" value="1"/>
</dbReference>
<evidence type="ECO:0000256" key="13">
    <source>
        <dbReference type="ARBA" id="ARBA00023295"/>
    </source>
</evidence>
<feature type="domain" description="FPG-type" evidence="16">
    <location>
        <begin position="243"/>
        <end position="277"/>
    </location>
</feature>
<keyword evidence="4 15" id="KW-0479">Metal-binding</keyword>
<dbReference type="InterPro" id="IPR010979">
    <property type="entry name" value="Ribosomal_uS13-like_H2TH"/>
</dbReference>
<dbReference type="SMART" id="SM01232">
    <property type="entry name" value="H2TH"/>
    <property type="match status" value="1"/>
</dbReference>
<reference evidence="18 19" key="1">
    <citation type="submission" date="2019-05" db="EMBL/GenBank/DDBJ databases">
        <title>The metagenome of a microbial culture collection derived from dairy environment covers the genomic content of the human microbiome.</title>
        <authorList>
            <person name="Roder T."/>
            <person name="Wuthrich D."/>
            <person name="Sattari Z."/>
            <person name="Von Ah U."/>
            <person name="Bar C."/>
            <person name="Ronchi F."/>
            <person name="Macpherson A.J."/>
            <person name="Ganal-Vonarburg S.C."/>
            <person name="Bruggmann R."/>
            <person name="Vergeres G."/>
        </authorList>
    </citation>
    <scope>NUCLEOTIDE SEQUENCE [LARGE SCALE GENOMIC DNA]</scope>
    <source>
        <strain evidence="18 19">FAM 24227</strain>
    </source>
</reference>
<evidence type="ECO:0000256" key="6">
    <source>
        <dbReference type="ARBA" id="ARBA00022771"/>
    </source>
</evidence>
<feature type="active site" description="Schiff-base intermediate with DNA" evidence="15">
    <location>
        <position position="2"/>
    </location>
</feature>
<keyword evidence="9 15" id="KW-0238">DNA-binding</keyword>
<organism evidence="18 19">
    <name type="scientific">Ruoffia tabacinasalis</name>
    <dbReference type="NCBI Taxonomy" id="87458"/>
    <lineage>
        <taxon>Bacteria</taxon>
        <taxon>Bacillati</taxon>
        <taxon>Bacillota</taxon>
        <taxon>Bacilli</taxon>
        <taxon>Lactobacillales</taxon>
        <taxon>Aerococcaceae</taxon>
        <taxon>Ruoffia</taxon>
    </lineage>
</organism>
<dbReference type="InterPro" id="IPR020629">
    <property type="entry name" value="FPG_Glyclase"/>
</dbReference>
<comment type="similarity">
    <text evidence="2 15">Belongs to the FPG family.</text>
</comment>
<keyword evidence="8 15" id="KW-0862">Zinc</keyword>
<keyword evidence="12 15" id="KW-0511">Multifunctional enzyme</keyword>
<dbReference type="InterPro" id="IPR015886">
    <property type="entry name" value="H2TH_FPG"/>
</dbReference>
<dbReference type="Proteomes" id="UP000306420">
    <property type="component" value="Unassembled WGS sequence"/>
</dbReference>
<dbReference type="PANTHER" id="PTHR22993:SF9">
    <property type="entry name" value="FORMAMIDOPYRIMIDINE-DNA GLYCOSYLASE"/>
    <property type="match status" value="1"/>
</dbReference>
<dbReference type="GO" id="GO:0034039">
    <property type="term" value="F:8-oxo-7,8-dihydroguanine DNA N-glycosylase activity"/>
    <property type="evidence" value="ECO:0007669"/>
    <property type="project" value="TreeGrafter"/>
</dbReference>
<dbReference type="OrthoDB" id="9800855at2"/>
<dbReference type="HAMAP" id="MF_00103">
    <property type="entry name" value="Fapy_DNA_glycosyl"/>
    <property type="match status" value="1"/>
</dbReference>
<feature type="active site" description="Proton donor; for beta-elimination activity" evidence="15">
    <location>
        <position position="60"/>
    </location>
</feature>
<evidence type="ECO:0000256" key="9">
    <source>
        <dbReference type="ARBA" id="ARBA00023125"/>
    </source>
</evidence>
<dbReference type="CDD" id="cd08966">
    <property type="entry name" value="EcFpg-like_N"/>
    <property type="match status" value="1"/>
</dbReference>
<evidence type="ECO:0000259" key="16">
    <source>
        <dbReference type="PROSITE" id="PS51066"/>
    </source>
</evidence>
<comment type="catalytic activity">
    <reaction evidence="14 15">
        <text>2'-deoxyribonucleotide-(2'-deoxyribose 5'-phosphate)-2'-deoxyribonucleotide-DNA = a 3'-end 2'-deoxyribonucleotide-(2,3-dehydro-2,3-deoxyribose 5'-phosphate)-DNA + a 5'-end 5'-phospho-2'-deoxyribonucleoside-DNA + H(+)</text>
        <dbReference type="Rhea" id="RHEA:66592"/>
        <dbReference type="Rhea" id="RHEA-COMP:13180"/>
        <dbReference type="Rhea" id="RHEA-COMP:16897"/>
        <dbReference type="Rhea" id="RHEA-COMP:17067"/>
        <dbReference type="ChEBI" id="CHEBI:15378"/>
        <dbReference type="ChEBI" id="CHEBI:136412"/>
        <dbReference type="ChEBI" id="CHEBI:157695"/>
        <dbReference type="ChEBI" id="CHEBI:167181"/>
        <dbReference type="EC" id="4.2.99.18"/>
    </reaction>
</comment>
<keyword evidence="6 15" id="KW-0863">Zinc-finger</keyword>
<dbReference type="EMBL" id="VBSP01000021">
    <property type="protein sequence ID" value="TLQ41024.1"/>
    <property type="molecule type" value="Genomic_DNA"/>
</dbReference>
<evidence type="ECO:0000256" key="14">
    <source>
        <dbReference type="ARBA" id="ARBA00044632"/>
    </source>
</evidence>
<evidence type="ECO:0000256" key="8">
    <source>
        <dbReference type="ARBA" id="ARBA00022833"/>
    </source>
</evidence>
<evidence type="ECO:0000256" key="1">
    <source>
        <dbReference type="ARBA" id="ARBA00001668"/>
    </source>
</evidence>
<dbReference type="GO" id="GO:0008270">
    <property type="term" value="F:zinc ion binding"/>
    <property type="evidence" value="ECO:0007669"/>
    <property type="project" value="UniProtKB-UniRule"/>
</dbReference>
<feature type="binding site" evidence="15">
    <location>
        <position position="115"/>
    </location>
    <ligand>
        <name>DNA</name>
        <dbReference type="ChEBI" id="CHEBI:16991"/>
    </ligand>
</feature>
<dbReference type="PANTHER" id="PTHR22993">
    <property type="entry name" value="FORMAMIDOPYRIMIDINE-DNA GLYCOSYLASE"/>
    <property type="match status" value="1"/>
</dbReference>
<dbReference type="InterPro" id="IPR000214">
    <property type="entry name" value="Znf_DNA_glyclase/AP_lyase"/>
</dbReference>
<evidence type="ECO:0000256" key="11">
    <source>
        <dbReference type="ARBA" id="ARBA00023239"/>
    </source>
</evidence>
<evidence type="ECO:0000256" key="2">
    <source>
        <dbReference type="ARBA" id="ARBA00009409"/>
    </source>
</evidence>
<comment type="caution">
    <text evidence="15">Lacks conserved residue(s) required for the propagation of feature annotation.</text>
</comment>
<dbReference type="Pfam" id="PF06827">
    <property type="entry name" value="zf-FPG_IleRS"/>
    <property type="match status" value="1"/>
</dbReference>
<protein>
    <recommendedName>
        <fullName evidence="15">Formamidopyrimidine-DNA glycosylase</fullName>
        <shortName evidence="15">Fapy-DNA glycosylase</shortName>
        <ecNumber evidence="15">3.2.2.23</ecNumber>
    </recommendedName>
    <alternativeName>
        <fullName evidence="15">DNA-(apurinic or apyrimidinic site) lyase MutM</fullName>
        <shortName evidence="15">AP lyase MutM</shortName>
        <ecNumber evidence="15">4.2.99.18</ecNumber>
    </alternativeName>
</protein>
<dbReference type="RefSeq" id="WP_138404663.1">
    <property type="nucleotide sequence ID" value="NZ_VBSP01000021.1"/>
</dbReference>
<feature type="domain" description="Formamidopyrimidine-DNA glycosylase catalytic" evidence="17">
    <location>
        <begin position="2"/>
        <end position="118"/>
    </location>
</feature>
<keyword evidence="7 15" id="KW-0378">Hydrolase</keyword>
<dbReference type="InterPro" id="IPR035937">
    <property type="entry name" value="FPG_N"/>
</dbReference>
<evidence type="ECO:0000256" key="5">
    <source>
        <dbReference type="ARBA" id="ARBA00022763"/>
    </source>
</evidence>
<dbReference type="SUPFAM" id="SSF57716">
    <property type="entry name" value="Glucocorticoid receptor-like (DNA-binding domain)"/>
    <property type="match status" value="1"/>
</dbReference>
<feature type="active site" description="Proton donor" evidence="15">
    <location>
        <position position="3"/>
    </location>
</feature>
<dbReference type="EC" id="4.2.99.18" evidence="15"/>
<evidence type="ECO:0000259" key="17">
    <source>
        <dbReference type="PROSITE" id="PS51068"/>
    </source>
</evidence>
<evidence type="ECO:0000313" key="19">
    <source>
        <dbReference type="Proteomes" id="UP000306420"/>
    </source>
</evidence>
<keyword evidence="11 15" id="KW-0456">Lyase</keyword>
<keyword evidence="10 15" id="KW-0234">DNA repair</keyword>
<keyword evidence="13 15" id="KW-0326">Glycosidase</keyword>
<comment type="catalytic activity">
    <reaction evidence="1 15">
        <text>Hydrolysis of DNA containing ring-opened 7-methylguanine residues, releasing 2,6-diamino-4-hydroxy-5-(N-methyl)formamidopyrimidine.</text>
        <dbReference type="EC" id="3.2.2.23"/>
    </reaction>
</comment>
<evidence type="ECO:0000256" key="4">
    <source>
        <dbReference type="ARBA" id="ARBA00022723"/>
    </source>
</evidence>
<comment type="subunit">
    <text evidence="3 15">Monomer.</text>
</comment>
<dbReference type="GO" id="GO:0003690">
    <property type="term" value="F:double-stranded DNA binding"/>
    <property type="evidence" value="ECO:0007669"/>
    <property type="project" value="UniProtKB-ARBA"/>
</dbReference>
<evidence type="ECO:0000256" key="10">
    <source>
        <dbReference type="ARBA" id="ARBA00023204"/>
    </source>
</evidence>
<evidence type="ECO:0000256" key="12">
    <source>
        <dbReference type="ARBA" id="ARBA00023268"/>
    </source>
</evidence>
<dbReference type="NCBIfam" id="NF002211">
    <property type="entry name" value="PRK01103.1"/>
    <property type="match status" value="1"/>
</dbReference>
<evidence type="ECO:0000256" key="15">
    <source>
        <dbReference type="HAMAP-Rule" id="MF_00103"/>
    </source>
</evidence>
<proteinExistence type="inferred from homology"/>
<dbReference type="GO" id="GO:0003684">
    <property type="term" value="F:damaged DNA binding"/>
    <property type="evidence" value="ECO:0007669"/>
    <property type="project" value="InterPro"/>
</dbReference>
<dbReference type="Pfam" id="PF06831">
    <property type="entry name" value="H2TH"/>
    <property type="match status" value="1"/>
</dbReference>